<organism evidence="7 8">
    <name type="scientific">Thermodesulfovibrio yellowstonii</name>
    <dbReference type="NCBI Taxonomy" id="28262"/>
    <lineage>
        <taxon>Bacteria</taxon>
        <taxon>Pseudomonadati</taxon>
        <taxon>Nitrospirota</taxon>
        <taxon>Thermodesulfovibrionia</taxon>
        <taxon>Thermodesulfovibrionales</taxon>
        <taxon>Thermodesulfovibrionaceae</taxon>
        <taxon>Thermodesulfovibrio</taxon>
    </lineage>
</organism>
<evidence type="ECO:0000256" key="3">
    <source>
        <dbReference type="ARBA" id="ARBA00022692"/>
    </source>
</evidence>
<proteinExistence type="predicted"/>
<comment type="caution">
    <text evidence="7">The sequence shown here is derived from an EMBL/GenBank/DDBJ whole genome shotgun (WGS) entry which is preliminary data.</text>
</comment>
<reference evidence="7" key="1">
    <citation type="submission" date="2022-12" db="EMBL/GenBank/DDBJ databases">
        <title>Reference genome sequencing for broad-spectrum identification of bacterial and archaeal isolates by mass spectrometry.</title>
        <authorList>
            <person name="Sekiguchi Y."/>
            <person name="Tourlousse D.M."/>
        </authorList>
    </citation>
    <scope>NUCLEOTIDE SEQUENCE</scope>
    <source>
        <strain evidence="7">TSL-P1</strain>
    </source>
</reference>
<evidence type="ECO:0000256" key="4">
    <source>
        <dbReference type="ARBA" id="ARBA00022989"/>
    </source>
</evidence>
<evidence type="ECO:0000256" key="1">
    <source>
        <dbReference type="ARBA" id="ARBA00004651"/>
    </source>
</evidence>
<feature type="transmembrane region" description="Helical" evidence="6">
    <location>
        <begin position="249"/>
        <end position="271"/>
    </location>
</feature>
<evidence type="ECO:0008006" key="9">
    <source>
        <dbReference type="Google" id="ProtNLM"/>
    </source>
</evidence>
<evidence type="ECO:0000313" key="7">
    <source>
        <dbReference type="EMBL" id="GLI54044.1"/>
    </source>
</evidence>
<dbReference type="Pfam" id="PF03706">
    <property type="entry name" value="LPG_synthase_TM"/>
    <property type="match status" value="1"/>
</dbReference>
<comment type="subcellular location">
    <subcellularLocation>
        <location evidence="1">Cell membrane</location>
        <topology evidence="1">Multi-pass membrane protein</topology>
    </subcellularLocation>
</comment>
<feature type="transmembrane region" description="Helical" evidence="6">
    <location>
        <begin position="120"/>
        <end position="139"/>
    </location>
</feature>
<feature type="transmembrane region" description="Helical" evidence="6">
    <location>
        <begin position="6"/>
        <end position="22"/>
    </location>
</feature>
<dbReference type="EMBL" id="BSDX01000001">
    <property type="protein sequence ID" value="GLI54044.1"/>
    <property type="molecule type" value="Genomic_DNA"/>
</dbReference>
<keyword evidence="3 6" id="KW-0812">Transmembrane</keyword>
<dbReference type="AlphaFoldDB" id="A0A9W6GHL3"/>
<dbReference type="InterPro" id="IPR022791">
    <property type="entry name" value="L-PG_synthase/AglD"/>
</dbReference>
<sequence>MKQYIKFCIRFTVTVLLVLYLLKKIDFSHVLSSFVLINPLAFFFASFLYILSSYISTLRWKIFLPYQKLSISKLFSLYLIGAFFNNFLPGIIGGDIVKIFMIKEKTGTKQALASVFMERYIGLSALLFIGFIFFCVFYTKLPQQMLIWTVPVSFAGFIGGSIFFLLLGKIKFFKELKDYVLSFSKKQIIKAFILSIFVQFIVIISVYIIFIGLHQSISFFELAIFMPIIILISMLPISVSGVGVREWCFILFFGNSLGYANVVAVSFLWFISQVFASLIGGIEYLRLKNFLNIKKE</sequence>
<feature type="transmembrane region" description="Helical" evidence="6">
    <location>
        <begin position="188"/>
        <end position="211"/>
    </location>
</feature>
<evidence type="ECO:0000256" key="2">
    <source>
        <dbReference type="ARBA" id="ARBA00022475"/>
    </source>
</evidence>
<feature type="transmembrane region" description="Helical" evidence="6">
    <location>
        <begin position="75"/>
        <end position="100"/>
    </location>
</feature>
<keyword evidence="8" id="KW-1185">Reference proteome</keyword>
<dbReference type="PANTHER" id="PTHR40277:SF1">
    <property type="entry name" value="BLL5419 PROTEIN"/>
    <property type="match status" value="1"/>
</dbReference>
<dbReference type="NCBIfam" id="TIGR00374">
    <property type="entry name" value="flippase-like domain"/>
    <property type="match status" value="1"/>
</dbReference>
<feature type="transmembrane region" description="Helical" evidence="6">
    <location>
        <begin position="34"/>
        <end position="55"/>
    </location>
</feature>
<name>A0A9W6GHL3_9BACT</name>
<dbReference type="Proteomes" id="UP001144297">
    <property type="component" value="Unassembled WGS sequence"/>
</dbReference>
<keyword evidence="2" id="KW-1003">Cell membrane</keyword>
<keyword evidence="4 6" id="KW-1133">Transmembrane helix</keyword>
<dbReference type="GO" id="GO:0005886">
    <property type="term" value="C:plasma membrane"/>
    <property type="evidence" value="ECO:0007669"/>
    <property type="project" value="UniProtKB-SubCell"/>
</dbReference>
<feature type="transmembrane region" description="Helical" evidence="6">
    <location>
        <begin position="217"/>
        <end position="237"/>
    </location>
</feature>
<gene>
    <name evidence="7" type="ORF">TISLANDTSLP1_17370</name>
</gene>
<evidence type="ECO:0000256" key="5">
    <source>
        <dbReference type="ARBA" id="ARBA00023136"/>
    </source>
</evidence>
<dbReference type="PANTHER" id="PTHR40277">
    <property type="entry name" value="BLL5419 PROTEIN"/>
    <property type="match status" value="1"/>
</dbReference>
<evidence type="ECO:0000256" key="6">
    <source>
        <dbReference type="SAM" id="Phobius"/>
    </source>
</evidence>
<feature type="transmembrane region" description="Helical" evidence="6">
    <location>
        <begin position="145"/>
        <end position="167"/>
    </location>
</feature>
<accession>A0A9W6GHL3</accession>
<evidence type="ECO:0000313" key="8">
    <source>
        <dbReference type="Proteomes" id="UP001144297"/>
    </source>
</evidence>
<protein>
    <recommendedName>
        <fullName evidence="9">Flippase-like domain-containing protein</fullName>
    </recommendedName>
</protein>
<keyword evidence="5 6" id="KW-0472">Membrane</keyword>